<dbReference type="Pfam" id="PF01554">
    <property type="entry name" value="MatE"/>
    <property type="match status" value="2"/>
</dbReference>
<evidence type="ECO:0000256" key="4">
    <source>
        <dbReference type="ARBA" id="ARBA00022448"/>
    </source>
</evidence>
<dbReference type="InterPro" id="IPR051327">
    <property type="entry name" value="MATE_MepA_subfamily"/>
</dbReference>
<reference evidence="11 12" key="1">
    <citation type="submission" date="2020-08" db="EMBL/GenBank/DDBJ databases">
        <title>Genome public.</title>
        <authorList>
            <person name="Liu C."/>
            <person name="Sun Q."/>
        </authorList>
    </citation>
    <scope>NUCLEOTIDE SEQUENCE [LARGE SCALE GENOMIC DNA]</scope>
    <source>
        <strain evidence="11 12">BX3</strain>
    </source>
</reference>
<feature type="transmembrane region" description="Helical" evidence="10">
    <location>
        <begin position="414"/>
        <end position="432"/>
    </location>
</feature>
<evidence type="ECO:0000313" key="11">
    <source>
        <dbReference type="EMBL" id="MBC8557668.1"/>
    </source>
</evidence>
<feature type="transmembrane region" description="Helical" evidence="10">
    <location>
        <begin position="390"/>
        <end position="408"/>
    </location>
</feature>
<name>A0ABR7MVA0_9FIRM</name>
<feature type="transmembrane region" description="Helical" evidence="10">
    <location>
        <begin position="270"/>
        <end position="296"/>
    </location>
</feature>
<dbReference type="InterPro" id="IPR045070">
    <property type="entry name" value="MATE_MepA-like"/>
</dbReference>
<keyword evidence="6 10" id="KW-0812">Transmembrane</keyword>
<keyword evidence="5" id="KW-1003">Cell membrane</keyword>
<keyword evidence="4" id="KW-0813">Transport</keyword>
<feature type="transmembrane region" description="Helical" evidence="10">
    <location>
        <begin position="92"/>
        <end position="114"/>
    </location>
</feature>
<evidence type="ECO:0000256" key="7">
    <source>
        <dbReference type="ARBA" id="ARBA00022989"/>
    </source>
</evidence>
<evidence type="ECO:0000256" key="1">
    <source>
        <dbReference type="ARBA" id="ARBA00004651"/>
    </source>
</evidence>
<evidence type="ECO:0000313" key="12">
    <source>
        <dbReference type="Proteomes" id="UP000637513"/>
    </source>
</evidence>
<evidence type="ECO:0000256" key="2">
    <source>
        <dbReference type="ARBA" id="ARBA00008417"/>
    </source>
</evidence>
<comment type="similarity">
    <text evidence="2">Belongs to the multi antimicrobial extrusion (MATE) (TC 2.A.66.1) family. MepA subfamily.</text>
</comment>
<feature type="transmembrane region" description="Helical" evidence="10">
    <location>
        <begin position="60"/>
        <end position="80"/>
    </location>
</feature>
<comment type="subcellular location">
    <subcellularLocation>
        <location evidence="1">Cell membrane</location>
        <topology evidence="1">Multi-pass membrane protein</topology>
    </subcellularLocation>
</comment>
<feature type="transmembrane region" description="Helical" evidence="10">
    <location>
        <begin position="317"/>
        <end position="337"/>
    </location>
</feature>
<evidence type="ECO:0000256" key="5">
    <source>
        <dbReference type="ARBA" id="ARBA00022475"/>
    </source>
</evidence>
<feature type="transmembrane region" description="Helical" evidence="10">
    <location>
        <begin position="357"/>
        <end position="378"/>
    </location>
</feature>
<evidence type="ECO:0000256" key="9">
    <source>
        <dbReference type="ARBA" id="ARBA00023251"/>
    </source>
</evidence>
<keyword evidence="7 10" id="KW-1133">Transmembrane helix</keyword>
<dbReference type="CDD" id="cd13143">
    <property type="entry name" value="MATE_MepA_like"/>
    <property type="match status" value="1"/>
</dbReference>
<feature type="transmembrane region" description="Helical" evidence="10">
    <location>
        <begin position="190"/>
        <end position="213"/>
    </location>
</feature>
<dbReference type="PANTHER" id="PTHR43823:SF3">
    <property type="entry name" value="MULTIDRUG EXPORT PROTEIN MEPA"/>
    <property type="match status" value="1"/>
</dbReference>
<keyword evidence="9" id="KW-0046">Antibiotic resistance</keyword>
<feature type="transmembrane region" description="Helical" evidence="10">
    <location>
        <begin position="21"/>
        <end position="40"/>
    </location>
</feature>
<evidence type="ECO:0000256" key="6">
    <source>
        <dbReference type="ARBA" id="ARBA00022692"/>
    </source>
</evidence>
<evidence type="ECO:0000256" key="3">
    <source>
        <dbReference type="ARBA" id="ARBA00022106"/>
    </source>
</evidence>
<keyword evidence="8 10" id="KW-0472">Membrane</keyword>
<proteinExistence type="inferred from homology"/>
<feature type="transmembrane region" description="Helical" evidence="10">
    <location>
        <begin position="134"/>
        <end position="156"/>
    </location>
</feature>
<organism evidence="11 12">
    <name type="scientific">Jutongia hominis</name>
    <dbReference type="NCBI Taxonomy" id="2763664"/>
    <lineage>
        <taxon>Bacteria</taxon>
        <taxon>Bacillati</taxon>
        <taxon>Bacillota</taxon>
        <taxon>Clostridia</taxon>
        <taxon>Lachnospirales</taxon>
        <taxon>Lachnospiraceae</taxon>
        <taxon>Jutongia</taxon>
    </lineage>
</organism>
<dbReference type="PANTHER" id="PTHR43823">
    <property type="entry name" value="SPORULATION PROTEIN YKVU"/>
    <property type="match status" value="1"/>
</dbReference>
<evidence type="ECO:0000256" key="10">
    <source>
        <dbReference type="SAM" id="Phobius"/>
    </source>
</evidence>
<keyword evidence="12" id="KW-1185">Reference proteome</keyword>
<gene>
    <name evidence="11" type="ORF">H8700_08105</name>
</gene>
<dbReference type="InterPro" id="IPR048279">
    <property type="entry name" value="MdtK-like"/>
</dbReference>
<accession>A0ABR7MVA0</accession>
<dbReference type="PIRSF" id="PIRSF006603">
    <property type="entry name" value="DinF"/>
    <property type="match status" value="1"/>
</dbReference>
<dbReference type="EMBL" id="JACRSW010000031">
    <property type="protein sequence ID" value="MBC8557668.1"/>
    <property type="molecule type" value="Genomic_DNA"/>
</dbReference>
<sequence>MNQSIGQKFNVISLLRFAAPSIIMMVFMSLYTIIDGFFIARYAGSAALSAANIVYPVVNVLYACGIMFATGGSAIVAKKLGQQKEKEARNDFTSIVVVGLLISILFLVFGTIFTEPLSKALGSNAMLLPDCKRYLRTLLLFAPASMLQMLFQMFFVTAGKPGLGLGVTIAGGVANAIFDYVFMAVCHMDITGAAIATGIGQLIPAVIGLIFFIQKKKSLYFSKFKIHWGMIGSAAFNGVSEMISNVSEAVVTFLYNIILMKMVGQEGVAAITIVLYAQFLFNAMFLGFSMGVAPVISYQYGAQKEKEVEKVTKISKIFLISISILIAIASFFLRDMVAGLFVDAATQTYLYAKEAMGFFAISFLFSGYNIFSSSYYTALSDGKTSGIISFTRTFICIVVSLLILPQIFGTTGVWLAVPLAEVISFVLCLYIHRRKRVEKLEISQRMLS</sequence>
<dbReference type="InterPro" id="IPR002528">
    <property type="entry name" value="MATE_fam"/>
</dbReference>
<dbReference type="RefSeq" id="WP_022141681.1">
    <property type="nucleotide sequence ID" value="NZ_JACRSW010000031.1"/>
</dbReference>
<protein>
    <recommendedName>
        <fullName evidence="3">Multidrug export protein MepA</fullName>
    </recommendedName>
</protein>
<dbReference type="Proteomes" id="UP000637513">
    <property type="component" value="Unassembled WGS sequence"/>
</dbReference>
<feature type="transmembrane region" description="Helical" evidence="10">
    <location>
        <begin position="163"/>
        <end position="184"/>
    </location>
</feature>
<comment type="caution">
    <text evidence="11">The sequence shown here is derived from an EMBL/GenBank/DDBJ whole genome shotgun (WGS) entry which is preliminary data.</text>
</comment>
<evidence type="ECO:0000256" key="8">
    <source>
        <dbReference type="ARBA" id="ARBA00023136"/>
    </source>
</evidence>